<dbReference type="PRINTS" id="PR00702">
    <property type="entry name" value="ACRIFLAVINRP"/>
</dbReference>
<dbReference type="Proteomes" id="UP001196870">
    <property type="component" value="Unassembled WGS sequence"/>
</dbReference>
<sequence length="1099" mass="118012">MIERIIEASIRRRWLVVFLTLAAAAFGAWGLQRLPIDAVPDITNVQVQVNTVAPALSPEQIEKQVTFPVETALAGIPGLESTRSMSRNGFSQVTAVFRDGTDIYFARQQVAERLRDAEESLPPGAEPRMGPVSTGLGEVFMWTVEYAPEGDPARPAARDGQAGWQSDGSYLTPEGARLTDTAQRLAYLRTVQDWVVRPQIRNVPGVAGVDGIGGYVKQYQIRPDPQRLLGFGFTFRDLTEALERNNASIGAGYLDRNGEGYVVRSEARITSFEQIRDVVIATREGVPIRIRDVATVVQGQEMRVGSASRNGEEVVVGTALMLIGGNSRTVAAAVDAKMRDIQRALPPGIMARTVLDRTVLVDATIQTVGKNLAEGALLVIAVLFLMLGNIRTALITAAVIPITMLLTTTGMLEAGLSANLMSLGALDFGLIVDGAVIIAENSLRHVAEQQQHLGRTLTKRERLRTVTNSAVEMVRPSVFGQAIIILVYVPMLSFTGIEEKMFAPMALTVMIALAGAFVMSLTFVPAAIAIAITGRVKEEENWLVRGIKRSYAPALRRSARMPMPFILGAALLFGLSLALFTRLGQEFIPTLDERNLAMHALRIPSTSLSQSQAMQTQVERVVSRFPEVAYVFSKTGTAEVATDPMPPNVSDTFIMLRPRAAWPDPSMTTEALVRRIGEAVNRVPGHAYEFTQPIQMRFNELIAGVRSDLAVKVFGDEFEPMLAAANRIAAILRGIEGAADVRVEQASGLPFLDIRIDREAAARRGLAIADVQEVVAIAIGGRAAGLVFEGDRRFQMVVRLPDAVRGDLEALRNLPVPLRGTATPGGGTRSVPLRDVASFAFTEGPNQVSRENGKRRVVVQANARGRDIGSLVAEVQARVAAEVQLPTGYWIEWGGQFENLAAARQRLMIVVPVVFAAILALLYGALGSLRDAVLVYSGVPLALSGGILALWLRGMPFSVTAAVGFIALSGVAVLNGLVMVTRIRQLMAEGMAQREAILEGAMTRLRPVVMTALVASLGFVPMAIATGTGAEVQKPLATVVIGGLISATVLTLLVLPALYARFGSRTVLPPGDDGETPDEAPAPPAGRSEAPARSPALAK</sequence>
<dbReference type="Gene3D" id="3.30.70.1430">
    <property type="entry name" value="Multidrug efflux transporter AcrB pore domain"/>
    <property type="match status" value="2"/>
</dbReference>
<comment type="similarity">
    <text evidence="2">Belongs to the resistance-nodulation-cell division (RND) (TC 2.A.6) family.</text>
</comment>
<feature type="transmembrane region" description="Helical" evidence="9">
    <location>
        <begin position="478"/>
        <end position="497"/>
    </location>
</feature>
<keyword evidence="11" id="KW-1185">Reference proteome</keyword>
<evidence type="ECO:0000256" key="9">
    <source>
        <dbReference type="SAM" id="Phobius"/>
    </source>
</evidence>
<keyword evidence="4" id="KW-1003">Cell membrane</keyword>
<feature type="region of interest" description="Disordered" evidence="8">
    <location>
        <begin position="1068"/>
        <end position="1099"/>
    </location>
</feature>
<feature type="transmembrane region" description="Helical" evidence="9">
    <location>
        <begin position="933"/>
        <end position="952"/>
    </location>
</feature>
<keyword evidence="7 9" id="KW-0472">Membrane</keyword>
<feature type="transmembrane region" description="Helical" evidence="9">
    <location>
        <begin position="907"/>
        <end position="926"/>
    </location>
</feature>
<evidence type="ECO:0000256" key="7">
    <source>
        <dbReference type="ARBA" id="ARBA00023136"/>
    </source>
</evidence>
<dbReference type="Gene3D" id="1.20.1640.10">
    <property type="entry name" value="Multidrug efflux transporter AcrB transmembrane domain"/>
    <property type="match status" value="3"/>
</dbReference>
<evidence type="ECO:0000256" key="3">
    <source>
        <dbReference type="ARBA" id="ARBA00022448"/>
    </source>
</evidence>
<evidence type="ECO:0000256" key="1">
    <source>
        <dbReference type="ARBA" id="ARBA00004651"/>
    </source>
</evidence>
<keyword evidence="5 9" id="KW-0812">Transmembrane</keyword>
<dbReference type="NCBIfam" id="TIGR00914">
    <property type="entry name" value="2A0601"/>
    <property type="match status" value="1"/>
</dbReference>
<dbReference type="Gene3D" id="3.30.2090.10">
    <property type="entry name" value="Multidrug efflux transporter AcrB TolC docking domain, DN and DC subdomains"/>
    <property type="match status" value="2"/>
</dbReference>
<protein>
    <submittedName>
        <fullName evidence="10">CusA/CzcA family heavy metal efflux RND transporter</fullName>
    </submittedName>
</protein>
<evidence type="ECO:0000256" key="2">
    <source>
        <dbReference type="ARBA" id="ARBA00010942"/>
    </source>
</evidence>
<evidence type="ECO:0000313" key="10">
    <source>
        <dbReference type="EMBL" id="MBR0664219.1"/>
    </source>
</evidence>
<dbReference type="PANTHER" id="PTHR32063">
    <property type="match status" value="1"/>
</dbReference>
<comment type="subcellular location">
    <subcellularLocation>
        <location evidence="1">Cell membrane</location>
        <topology evidence="1">Multi-pass membrane protein</topology>
    </subcellularLocation>
</comment>
<reference evidence="11" key="1">
    <citation type="journal article" date="2021" name="Syst. Appl. Microbiol.">
        <title>Roseomonas hellenica sp. nov., isolated from roots of wild-growing Alkanna tinctoria.</title>
        <authorList>
            <person name="Rat A."/>
            <person name="Naranjo H.D."/>
            <person name="Lebbe L."/>
            <person name="Cnockaert M."/>
            <person name="Krigas N."/>
            <person name="Grigoriadou K."/>
            <person name="Maloupa E."/>
            <person name="Willems A."/>
        </authorList>
    </citation>
    <scope>NUCLEOTIDE SEQUENCE [LARGE SCALE GENOMIC DNA]</scope>
    <source>
        <strain evidence="11">LMG 31523</strain>
    </source>
</reference>
<dbReference type="InterPro" id="IPR001036">
    <property type="entry name" value="Acrflvin-R"/>
</dbReference>
<dbReference type="Gene3D" id="3.30.70.1320">
    <property type="entry name" value="Multidrug efflux transporter AcrB pore domain like"/>
    <property type="match status" value="2"/>
</dbReference>
<dbReference type="SUPFAM" id="SSF82693">
    <property type="entry name" value="Multidrug efflux transporter AcrB pore domain, PN1, PN2, PC1 and PC2 subdomains"/>
    <property type="match status" value="3"/>
</dbReference>
<keyword evidence="3" id="KW-0813">Transport</keyword>
<evidence type="ECO:0000256" key="5">
    <source>
        <dbReference type="ARBA" id="ARBA00022692"/>
    </source>
</evidence>
<comment type="caution">
    <text evidence="10">The sequence shown here is derived from an EMBL/GenBank/DDBJ whole genome shotgun (WGS) entry which is preliminary data.</text>
</comment>
<dbReference type="RefSeq" id="WP_211851818.1">
    <property type="nucleotide sequence ID" value="NZ_JAAGBB010000007.1"/>
</dbReference>
<feature type="transmembrane region" description="Helical" evidence="9">
    <location>
        <begin position="1036"/>
        <end position="1059"/>
    </location>
</feature>
<name>A0ABS5EVB0_9PROT</name>
<dbReference type="SUPFAM" id="SSF82714">
    <property type="entry name" value="Multidrug efflux transporter AcrB TolC docking domain, DN and DC subdomains"/>
    <property type="match status" value="2"/>
</dbReference>
<dbReference type="Gene3D" id="3.30.70.1440">
    <property type="entry name" value="Multidrug efflux transporter AcrB pore domain"/>
    <property type="match status" value="1"/>
</dbReference>
<organism evidence="10 11">
    <name type="scientific">Plastoroseomonas hellenica</name>
    <dbReference type="NCBI Taxonomy" id="2687306"/>
    <lineage>
        <taxon>Bacteria</taxon>
        <taxon>Pseudomonadati</taxon>
        <taxon>Pseudomonadota</taxon>
        <taxon>Alphaproteobacteria</taxon>
        <taxon>Acetobacterales</taxon>
        <taxon>Acetobacteraceae</taxon>
        <taxon>Plastoroseomonas</taxon>
    </lineage>
</organism>
<feature type="transmembrane region" description="Helical" evidence="9">
    <location>
        <begin position="509"/>
        <end position="532"/>
    </location>
</feature>
<feature type="region of interest" description="Disordered" evidence="8">
    <location>
        <begin position="151"/>
        <end position="171"/>
    </location>
</feature>
<evidence type="ECO:0000256" key="6">
    <source>
        <dbReference type="ARBA" id="ARBA00022989"/>
    </source>
</evidence>
<dbReference type="InterPro" id="IPR004763">
    <property type="entry name" value="CusA-like"/>
</dbReference>
<dbReference type="InterPro" id="IPR027463">
    <property type="entry name" value="AcrB_DN_DC_subdom"/>
</dbReference>
<keyword evidence="6 9" id="KW-1133">Transmembrane helix</keyword>
<feature type="transmembrane region" description="Helical" evidence="9">
    <location>
        <begin position="1004"/>
        <end position="1024"/>
    </location>
</feature>
<dbReference type="EMBL" id="JAAGBB010000007">
    <property type="protein sequence ID" value="MBR0664219.1"/>
    <property type="molecule type" value="Genomic_DNA"/>
</dbReference>
<proteinExistence type="inferred from homology"/>
<feature type="transmembrane region" description="Helical" evidence="9">
    <location>
        <begin position="565"/>
        <end position="584"/>
    </location>
</feature>
<dbReference type="PANTHER" id="PTHR32063:SF24">
    <property type="entry name" value="CATION EFFLUX SYSTEM (ACRB_ACRD_ACRF FAMILY)"/>
    <property type="match status" value="1"/>
</dbReference>
<evidence type="ECO:0000256" key="8">
    <source>
        <dbReference type="SAM" id="MobiDB-lite"/>
    </source>
</evidence>
<evidence type="ECO:0000313" key="11">
    <source>
        <dbReference type="Proteomes" id="UP001196870"/>
    </source>
</evidence>
<accession>A0ABS5EVB0</accession>
<dbReference type="SUPFAM" id="SSF82866">
    <property type="entry name" value="Multidrug efflux transporter AcrB transmembrane domain"/>
    <property type="match status" value="2"/>
</dbReference>
<evidence type="ECO:0000256" key="4">
    <source>
        <dbReference type="ARBA" id="ARBA00022475"/>
    </source>
</evidence>
<feature type="transmembrane region" description="Helical" evidence="9">
    <location>
        <begin position="958"/>
        <end position="983"/>
    </location>
</feature>
<dbReference type="Pfam" id="PF00873">
    <property type="entry name" value="ACR_tran"/>
    <property type="match status" value="1"/>
</dbReference>
<gene>
    <name evidence="10" type="ORF">GXW71_07605</name>
</gene>